<accession>A0ABY7DUZ4</accession>
<gene>
    <name evidence="1" type="ORF">MAR_024508</name>
</gene>
<evidence type="ECO:0000313" key="2">
    <source>
        <dbReference type="Proteomes" id="UP001164746"/>
    </source>
</evidence>
<organism evidence="1 2">
    <name type="scientific">Mya arenaria</name>
    <name type="common">Soft-shell clam</name>
    <dbReference type="NCBI Taxonomy" id="6604"/>
    <lineage>
        <taxon>Eukaryota</taxon>
        <taxon>Metazoa</taxon>
        <taxon>Spiralia</taxon>
        <taxon>Lophotrochozoa</taxon>
        <taxon>Mollusca</taxon>
        <taxon>Bivalvia</taxon>
        <taxon>Autobranchia</taxon>
        <taxon>Heteroconchia</taxon>
        <taxon>Euheterodonta</taxon>
        <taxon>Imparidentia</taxon>
        <taxon>Neoheterodontei</taxon>
        <taxon>Myida</taxon>
        <taxon>Myoidea</taxon>
        <taxon>Myidae</taxon>
        <taxon>Mya</taxon>
    </lineage>
</organism>
<reference evidence="1" key="1">
    <citation type="submission" date="2022-11" db="EMBL/GenBank/DDBJ databases">
        <title>Centuries of genome instability and evolution in soft-shell clam transmissible cancer (bioRxiv).</title>
        <authorList>
            <person name="Hart S.F.M."/>
            <person name="Yonemitsu M.A."/>
            <person name="Giersch R.M."/>
            <person name="Beal B.F."/>
            <person name="Arriagada G."/>
            <person name="Davis B.W."/>
            <person name="Ostrander E.A."/>
            <person name="Goff S.P."/>
            <person name="Metzger M.J."/>
        </authorList>
    </citation>
    <scope>NUCLEOTIDE SEQUENCE</scope>
    <source>
        <strain evidence="1">MELC-2E11</strain>
        <tissue evidence="1">Siphon/mantle</tissue>
    </source>
</reference>
<keyword evidence="2" id="KW-1185">Reference proteome</keyword>
<name>A0ABY7DUZ4_MYAAR</name>
<sequence length="264" mass="29719">MDQEAIRMNIPESGRILGILHDEMSIQQKLEIQKCGKSIEMVGFVDMEQESANLSALREGKKSNKLATYLGAKGTVLDGAIELFQNTSVSFGIFRDRRTINEKNDIRMTKLNAVQQWFLNWSFQTDSQKSIIISQYHGDVQSSIIGFLELCNYVIESHPGCMRLLSSRSRNWIIFFSNFLAVLKLPLFVPTSSAEYLVADLSTSVGIHWLFKKSNTSEGCGITASLVKFTTRRPSEGKSTMGKFNPMDTNINFAVPYDTVLSEF</sequence>
<evidence type="ECO:0000313" key="1">
    <source>
        <dbReference type="EMBL" id="WAR00136.1"/>
    </source>
</evidence>
<dbReference type="EMBL" id="CP111014">
    <property type="protein sequence ID" value="WAR00136.1"/>
    <property type="molecule type" value="Genomic_DNA"/>
</dbReference>
<protein>
    <submittedName>
        <fullName evidence="1">Uncharacterized protein</fullName>
    </submittedName>
</protein>
<proteinExistence type="predicted"/>
<dbReference type="Proteomes" id="UP001164746">
    <property type="component" value="Chromosome 3"/>
</dbReference>